<evidence type="ECO:0000256" key="1">
    <source>
        <dbReference type="SAM" id="Phobius"/>
    </source>
</evidence>
<sequence>MIKRKLGRILTVSSIMLWFIDRFSSIISANFSRILCGDLYLQPVNGLLGDYSCGFNADMHFTALMFLILITGIVLIIISPVQNEVH</sequence>
<dbReference type="AlphaFoldDB" id="A0A381Q1W8"/>
<keyword evidence="1" id="KW-0812">Transmembrane</keyword>
<protein>
    <submittedName>
        <fullName evidence="2">Uncharacterized protein</fullName>
    </submittedName>
</protein>
<name>A0A381Q1W8_9ZZZZ</name>
<proteinExistence type="predicted"/>
<keyword evidence="1" id="KW-1133">Transmembrane helix</keyword>
<feature type="transmembrane region" description="Helical" evidence="1">
    <location>
        <begin position="61"/>
        <end position="81"/>
    </location>
</feature>
<gene>
    <name evidence="2" type="ORF">METZ01_LOCUS25011</name>
</gene>
<accession>A0A381Q1W8</accession>
<evidence type="ECO:0000313" key="2">
    <source>
        <dbReference type="EMBL" id="SUZ72157.1"/>
    </source>
</evidence>
<keyword evidence="1" id="KW-0472">Membrane</keyword>
<organism evidence="2">
    <name type="scientific">marine metagenome</name>
    <dbReference type="NCBI Taxonomy" id="408172"/>
    <lineage>
        <taxon>unclassified sequences</taxon>
        <taxon>metagenomes</taxon>
        <taxon>ecological metagenomes</taxon>
    </lineage>
</organism>
<reference evidence="2" key="1">
    <citation type="submission" date="2018-05" db="EMBL/GenBank/DDBJ databases">
        <authorList>
            <person name="Lanie J.A."/>
            <person name="Ng W.-L."/>
            <person name="Kazmierczak K.M."/>
            <person name="Andrzejewski T.M."/>
            <person name="Davidsen T.M."/>
            <person name="Wayne K.J."/>
            <person name="Tettelin H."/>
            <person name="Glass J.I."/>
            <person name="Rusch D."/>
            <person name="Podicherti R."/>
            <person name="Tsui H.-C.T."/>
            <person name="Winkler M.E."/>
        </authorList>
    </citation>
    <scope>NUCLEOTIDE SEQUENCE</scope>
</reference>
<dbReference type="EMBL" id="UINC01001145">
    <property type="protein sequence ID" value="SUZ72157.1"/>
    <property type="molecule type" value="Genomic_DNA"/>
</dbReference>